<accession>A0A3S0MML4</accession>
<evidence type="ECO:0000313" key="2">
    <source>
        <dbReference type="EMBL" id="RTZ18043.1"/>
    </source>
</evidence>
<evidence type="ECO:0000256" key="1">
    <source>
        <dbReference type="SAM" id="Phobius"/>
    </source>
</evidence>
<name>A0A3S0MML4_9VIBR</name>
<dbReference type="AlphaFoldDB" id="A0A3S0MML4"/>
<evidence type="ECO:0008006" key="4">
    <source>
        <dbReference type="Google" id="ProtNLM"/>
    </source>
</evidence>
<dbReference type="EMBL" id="RXZH01000001">
    <property type="protein sequence ID" value="RTZ18043.1"/>
    <property type="molecule type" value="Genomic_DNA"/>
</dbReference>
<feature type="transmembrane region" description="Helical" evidence="1">
    <location>
        <begin position="77"/>
        <end position="102"/>
    </location>
</feature>
<keyword evidence="1" id="KW-0472">Membrane</keyword>
<keyword evidence="3" id="KW-1185">Reference proteome</keyword>
<reference evidence="2 3" key="1">
    <citation type="submission" date="2018-12" db="EMBL/GenBank/DDBJ databases">
        <title>Vibrio sp. isolated from China Sea.</title>
        <authorList>
            <person name="Li Y."/>
        </authorList>
    </citation>
    <scope>NUCLEOTIDE SEQUENCE [LARGE SCALE GENOMIC DNA]</scope>
    <source>
        <strain evidence="2 3">BEI207</strain>
    </source>
</reference>
<protein>
    <recommendedName>
        <fullName evidence="4">Copper resistance protein</fullName>
    </recommendedName>
</protein>
<proteinExistence type="predicted"/>
<keyword evidence="1" id="KW-1133">Transmembrane helix</keyword>
<keyword evidence="1" id="KW-0812">Transmembrane</keyword>
<sequence length="121" mass="13532">MRRHLTLAQSAKITLILIGWVMAVCLAQNSGFHSVCQFQYASVDESVQVSQPASDISEKCDLTEKLLSSAKVNLENIVIFTFVLALVIVAWLLVTASVTPTFTEPIPSKYRRHLTFCVFRE</sequence>
<dbReference type="Proteomes" id="UP000268973">
    <property type="component" value="Unassembled WGS sequence"/>
</dbReference>
<organism evidence="2 3">
    <name type="scientific">Vibrio aquaticus</name>
    <dbReference type="NCBI Taxonomy" id="2496559"/>
    <lineage>
        <taxon>Bacteria</taxon>
        <taxon>Pseudomonadati</taxon>
        <taxon>Pseudomonadota</taxon>
        <taxon>Gammaproteobacteria</taxon>
        <taxon>Vibrionales</taxon>
        <taxon>Vibrionaceae</taxon>
        <taxon>Vibrio</taxon>
    </lineage>
</organism>
<evidence type="ECO:0000313" key="3">
    <source>
        <dbReference type="Proteomes" id="UP000268973"/>
    </source>
</evidence>
<gene>
    <name evidence="2" type="ORF">EJ063_04440</name>
</gene>
<dbReference type="OrthoDB" id="5902101at2"/>
<comment type="caution">
    <text evidence="2">The sequence shown here is derived from an EMBL/GenBank/DDBJ whole genome shotgun (WGS) entry which is preliminary data.</text>
</comment>